<protein>
    <submittedName>
        <fullName evidence="4">Flavodoxin family protein</fullName>
    </submittedName>
</protein>
<evidence type="ECO:0000256" key="1">
    <source>
        <dbReference type="ARBA" id="ARBA00022630"/>
    </source>
</evidence>
<evidence type="ECO:0000256" key="2">
    <source>
        <dbReference type="ARBA" id="ARBA00022643"/>
    </source>
</evidence>
<reference evidence="4" key="1">
    <citation type="submission" date="2020-10" db="EMBL/GenBank/DDBJ databases">
        <authorList>
            <person name="Gilroy R."/>
        </authorList>
    </citation>
    <scope>NUCLEOTIDE SEQUENCE</scope>
    <source>
        <strain evidence="4">CHK199-13235</strain>
    </source>
</reference>
<feature type="domain" description="NADPH-dependent FMN reductase-like" evidence="3">
    <location>
        <begin position="1"/>
        <end position="154"/>
    </location>
</feature>
<comment type="caution">
    <text evidence="4">The sequence shown here is derived from an EMBL/GenBank/DDBJ whole genome shotgun (WGS) entry which is preliminary data.</text>
</comment>
<dbReference type="InterPro" id="IPR005025">
    <property type="entry name" value="FMN_Rdtase-like_dom"/>
</dbReference>
<proteinExistence type="predicted"/>
<sequence length="207" mass="22240">MKVLLLNGSPHPHGCTFTALSEVAKTLEENGVEAEILQIGAKPVRGCIACGGCAGKGRCAFGDDIVNTLIEKMEQADGFIVGSPVYYASANGAVECILDRAFYAGGKAFVHKPAAAVASARRAGTTATLDELTKYFTISQMPVVSSTYWPMVHGNKPEDVAKDEEGLQVMRNLGRNMAWLLKCIEAGKQAGVQVPEAERQYRTNFIR</sequence>
<dbReference type="InterPro" id="IPR029039">
    <property type="entry name" value="Flavoprotein-like_sf"/>
</dbReference>
<dbReference type="Gene3D" id="3.40.50.360">
    <property type="match status" value="1"/>
</dbReference>
<accession>A0A9D1FPK6</accession>
<dbReference type="GO" id="GO:0016491">
    <property type="term" value="F:oxidoreductase activity"/>
    <property type="evidence" value="ECO:0007669"/>
    <property type="project" value="InterPro"/>
</dbReference>
<dbReference type="PANTHER" id="PTHR43278:SF4">
    <property type="entry name" value="NAD(P)H-DEPENDENT FMN-CONTAINING OXIDOREDUCTASE YWQN-RELATED"/>
    <property type="match status" value="1"/>
</dbReference>
<keyword evidence="2" id="KW-0288">FMN</keyword>
<dbReference type="AlphaFoldDB" id="A0A9D1FPK6"/>
<evidence type="ECO:0000313" key="5">
    <source>
        <dbReference type="Proteomes" id="UP000824002"/>
    </source>
</evidence>
<evidence type="ECO:0000259" key="3">
    <source>
        <dbReference type="Pfam" id="PF03358"/>
    </source>
</evidence>
<keyword evidence="1" id="KW-0285">Flavoprotein</keyword>
<dbReference type="SUPFAM" id="SSF52218">
    <property type="entry name" value="Flavoproteins"/>
    <property type="match status" value="1"/>
</dbReference>
<dbReference type="EMBL" id="DVJP01000077">
    <property type="protein sequence ID" value="HIS77548.1"/>
    <property type="molecule type" value="Genomic_DNA"/>
</dbReference>
<dbReference type="InterPro" id="IPR051796">
    <property type="entry name" value="ISF_SsuE-like"/>
</dbReference>
<dbReference type="Pfam" id="PF03358">
    <property type="entry name" value="FMN_red"/>
    <property type="match status" value="1"/>
</dbReference>
<dbReference type="PANTHER" id="PTHR43278">
    <property type="entry name" value="NAD(P)H-DEPENDENT FMN-CONTAINING OXIDOREDUCTASE YWQN-RELATED"/>
    <property type="match status" value="1"/>
</dbReference>
<reference evidence="4" key="2">
    <citation type="journal article" date="2021" name="PeerJ">
        <title>Extensive microbial diversity within the chicken gut microbiome revealed by metagenomics and culture.</title>
        <authorList>
            <person name="Gilroy R."/>
            <person name="Ravi A."/>
            <person name="Getino M."/>
            <person name="Pursley I."/>
            <person name="Horton D.L."/>
            <person name="Alikhan N.F."/>
            <person name="Baker D."/>
            <person name="Gharbi K."/>
            <person name="Hall N."/>
            <person name="Watson M."/>
            <person name="Adriaenssens E.M."/>
            <person name="Foster-Nyarko E."/>
            <person name="Jarju S."/>
            <person name="Secka A."/>
            <person name="Antonio M."/>
            <person name="Oren A."/>
            <person name="Chaudhuri R.R."/>
            <person name="La Ragione R."/>
            <person name="Hildebrand F."/>
            <person name="Pallen M.J."/>
        </authorList>
    </citation>
    <scope>NUCLEOTIDE SEQUENCE</scope>
    <source>
        <strain evidence="4">CHK199-13235</strain>
    </source>
</reference>
<organism evidence="4 5">
    <name type="scientific">Candidatus Merdivicinus excrementipullorum</name>
    <dbReference type="NCBI Taxonomy" id="2840867"/>
    <lineage>
        <taxon>Bacteria</taxon>
        <taxon>Bacillati</taxon>
        <taxon>Bacillota</taxon>
        <taxon>Clostridia</taxon>
        <taxon>Eubacteriales</taxon>
        <taxon>Oscillospiraceae</taxon>
        <taxon>Oscillospiraceae incertae sedis</taxon>
        <taxon>Candidatus Merdivicinus</taxon>
    </lineage>
</organism>
<evidence type="ECO:0000313" key="4">
    <source>
        <dbReference type="EMBL" id="HIS77548.1"/>
    </source>
</evidence>
<dbReference type="Proteomes" id="UP000824002">
    <property type="component" value="Unassembled WGS sequence"/>
</dbReference>
<gene>
    <name evidence="4" type="ORF">IAB51_12185</name>
</gene>
<name>A0A9D1FPK6_9FIRM</name>